<organism evidence="2 3">
    <name type="scientific">Triticum urartu</name>
    <name type="common">Red wild einkorn</name>
    <name type="synonym">Crithodium urartu</name>
    <dbReference type="NCBI Taxonomy" id="4572"/>
    <lineage>
        <taxon>Eukaryota</taxon>
        <taxon>Viridiplantae</taxon>
        <taxon>Streptophyta</taxon>
        <taxon>Embryophyta</taxon>
        <taxon>Tracheophyta</taxon>
        <taxon>Spermatophyta</taxon>
        <taxon>Magnoliopsida</taxon>
        <taxon>Liliopsida</taxon>
        <taxon>Poales</taxon>
        <taxon>Poaceae</taxon>
        <taxon>BOP clade</taxon>
        <taxon>Pooideae</taxon>
        <taxon>Triticodae</taxon>
        <taxon>Triticeae</taxon>
        <taxon>Triticinae</taxon>
        <taxon>Triticum</taxon>
    </lineage>
</organism>
<dbReference type="Proteomes" id="UP000015106">
    <property type="component" value="Chromosome 5"/>
</dbReference>
<keyword evidence="1" id="KW-1133">Transmembrane helix</keyword>
<dbReference type="AlphaFoldDB" id="A0A8R7QGA2"/>
<keyword evidence="1" id="KW-0812">Transmembrane</keyword>
<dbReference type="EnsemblPlants" id="TuG1812G0500003193.01.T01">
    <property type="protein sequence ID" value="TuG1812G0500003193.01.T01.cds263494"/>
    <property type="gene ID" value="TuG1812G0500003193.01"/>
</dbReference>
<keyword evidence="3" id="KW-1185">Reference proteome</keyword>
<accession>A0A8R7QGA2</accession>
<proteinExistence type="predicted"/>
<name>A0A8R7QGA2_TRIUA</name>
<reference evidence="2" key="2">
    <citation type="submission" date="2018-03" db="EMBL/GenBank/DDBJ databases">
        <title>The Triticum urartu genome reveals the dynamic nature of wheat genome evolution.</title>
        <authorList>
            <person name="Ling H."/>
            <person name="Ma B."/>
            <person name="Shi X."/>
            <person name="Liu H."/>
            <person name="Dong L."/>
            <person name="Sun H."/>
            <person name="Cao Y."/>
            <person name="Gao Q."/>
            <person name="Zheng S."/>
            <person name="Li Y."/>
            <person name="Yu Y."/>
            <person name="Du H."/>
            <person name="Qi M."/>
            <person name="Li Y."/>
            <person name="Yu H."/>
            <person name="Cui Y."/>
            <person name="Wang N."/>
            <person name="Chen C."/>
            <person name="Wu H."/>
            <person name="Zhao Y."/>
            <person name="Zhang J."/>
            <person name="Li Y."/>
            <person name="Zhou W."/>
            <person name="Zhang B."/>
            <person name="Hu W."/>
            <person name="Eijk M."/>
            <person name="Tang J."/>
            <person name="Witsenboer H."/>
            <person name="Zhao S."/>
            <person name="Li Z."/>
            <person name="Zhang A."/>
            <person name="Wang D."/>
            <person name="Liang C."/>
        </authorList>
    </citation>
    <scope>NUCLEOTIDE SEQUENCE [LARGE SCALE GENOMIC DNA]</scope>
    <source>
        <strain evidence="2">cv. G1812</strain>
    </source>
</reference>
<dbReference type="Gramene" id="TuG1812G0500003193.01.T01">
    <property type="protein sequence ID" value="TuG1812G0500003193.01.T01.cds263494"/>
    <property type="gene ID" value="TuG1812G0500003193.01"/>
</dbReference>
<reference evidence="2" key="3">
    <citation type="submission" date="2022-06" db="UniProtKB">
        <authorList>
            <consortium name="EnsemblPlants"/>
        </authorList>
    </citation>
    <scope>IDENTIFICATION</scope>
</reference>
<reference evidence="3" key="1">
    <citation type="journal article" date="2013" name="Nature">
        <title>Draft genome of the wheat A-genome progenitor Triticum urartu.</title>
        <authorList>
            <person name="Ling H.Q."/>
            <person name="Zhao S."/>
            <person name="Liu D."/>
            <person name="Wang J."/>
            <person name="Sun H."/>
            <person name="Zhang C."/>
            <person name="Fan H."/>
            <person name="Li D."/>
            <person name="Dong L."/>
            <person name="Tao Y."/>
            <person name="Gao C."/>
            <person name="Wu H."/>
            <person name="Li Y."/>
            <person name="Cui Y."/>
            <person name="Guo X."/>
            <person name="Zheng S."/>
            <person name="Wang B."/>
            <person name="Yu K."/>
            <person name="Liang Q."/>
            <person name="Yang W."/>
            <person name="Lou X."/>
            <person name="Chen J."/>
            <person name="Feng M."/>
            <person name="Jian J."/>
            <person name="Zhang X."/>
            <person name="Luo G."/>
            <person name="Jiang Y."/>
            <person name="Liu J."/>
            <person name="Wang Z."/>
            <person name="Sha Y."/>
            <person name="Zhang B."/>
            <person name="Wu H."/>
            <person name="Tang D."/>
            <person name="Shen Q."/>
            <person name="Xue P."/>
            <person name="Zou S."/>
            <person name="Wang X."/>
            <person name="Liu X."/>
            <person name="Wang F."/>
            <person name="Yang Y."/>
            <person name="An X."/>
            <person name="Dong Z."/>
            <person name="Zhang K."/>
            <person name="Zhang X."/>
            <person name="Luo M.C."/>
            <person name="Dvorak J."/>
            <person name="Tong Y."/>
            <person name="Wang J."/>
            <person name="Yang H."/>
            <person name="Li Z."/>
            <person name="Wang D."/>
            <person name="Zhang A."/>
            <person name="Wang J."/>
        </authorList>
    </citation>
    <scope>NUCLEOTIDE SEQUENCE</scope>
    <source>
        <strain evidence="3">cv. G1812</strain>
    </source>
</reference>
<sequence>MPTQASCSVSSRYPMNGTLMLFPVNLCSLQWCVLFLFD</sequence>
<evidence type="ECO:0000313" key="3">
    <source>
        <dbReference type="Proteomes" id="UP000015106"/>
    </source>
</evidence>
<protein>
    <submittedName>
        <fullName evidence="2">Uncharacterized protein</fullName>
    </submittedName>
</protein>
<feature type="transmembrane region" description="Helical" evidence="1">
    <location>
        <begin position="20"/>
        <end position="37"/>
    </location>
</feature>
<evidence type="ECO:0000256" key="1">
    <source>
        <dbReference type="SAM" id="Phobius"/>
    </source>
</evidence>
<keyword evidence="1" id="KW-0472">Membrane</keyword>
<evidence type="ECO:0000313" key="2">
    <source>
        <dbReference type="EnsemblPlants" id="TuG1812G0500003193.01.T01.cds263494"/>
    </source>
</evidence>